<evidence type="ECO:0000313" key="3">
    <source>
        <dbReference type="Proteomes" id="UP000006727"/>
    </source>
</evidence>
<keyword evidence="3" id="KW-1185">Reference proteome</keyword>
<accession>A0A2K1KGS5</accession>
<dbReference type="PaxDb" id="3218-PP1S103_80V6.1"/>
<evidence type="ECO:0000313" key="1">
    <source>
        <dbReference type="EMBL" id="PNR52982.1"/>
    </source>
</evidence>
<reference evidence="1 3" key="2">
    <citation type="journal article" date="2018" name="Plant J.">
        <title>The Physcomitrella patens chromosome-scale assembly reveals moss genome structure and evolution.</title>
        <authorList>
            <person name="Lang D."/>
            <person name="Ullrich K.K."/>
            <person name="Murat F."/>
            <person name="Fuchs J."/>
            <person name="Jenkins J."/>
            <person name="Haas F.B."/>
            <person name="Piednoel M."/>
            <person name="Gundlach H."/>
            <person name="Van Bel M."/>
            <person name="Meyberg R."/>
            <person name="Vives C."/>
            <person name="Morata J."/>
            <person name="Symeonidi A."/>
            <person name="Hiss M."/>
            <person name="Muchero W."/>
            <person name="Kamisugi Y."/>
            <person name="Saleh O."/>
            <person name="Blanc G."/>
            <person name="Decker E.L."/>
            <person name="van Gessel N."/>
            <person name="Grimwood J."/>
            <person name="Hayes R.D."/>
            <person name="Graham S.W."/>
            <person name="Gunter L.E."/>
            <person name="McDaniel S.F."/>
            <person name="Hoernstein S.N.W."/>
            <person name="Larsson A."/>
            <person name="Li F.W."/>
            <person name="Perroud P.F."/>
            <person name="Phillips J."/>
            <person name="Ranjan P."/>
            <person name="Rokshar D.S."/>
            <person name="Rothfels C.J."/>
            <person name="Schneider L."/>
            <person name="Shu S."/>
            <person name="Stevenson D.W."/>
            <person name="Thummler F."/>
            <person name="Tillich M."/>
            <person name="Villarreal Aguilar J.C."/>
            <person name="Widiez T."/>
            <person name="Wong G.K."/>
            <person name="Wymore A."/>
            <person name="Zhang Y."/>
            <person name="Zimmer A.D."/>
            <person name="Quatrano R.S."/>
            <person name="Mayer K.F.X."/>
            <person name="Goodstein D."/>
            <person name="Casacuberta J.M."/>
            <person name="Vandepoele K."/>
            <person name="Reski R."/>
            <person name="Cuming A.C."/>
            <person name="Tuskan G.A."/>
            <person name="Maumus F."/>
            <person name="Salse J."/>
            <person name="Schmutz J."/>
            <person name="Rensing S.A."/>
        </authorList>
    </citation>
    <scope>NUCLEOTIDE SEQUENCE [LARGE SCALE GENOMIC DNA]</scope>
    <source>
        <strain evidence="2 3">cv. Gransden 2004</strain>
    </source>
</reference>
<dbReference type="EnsemblPlants" id="Pp3c6_23090V3.1">
    <property type="protein sequence ID" value="Pp3c6_23090V3.1"/>
    <property type="gene ID" value="Pp3c6_23090"/>
</dbReference>
<dbReference type="OrthoDB" id="200029at2759"/>
<name>A0A2K1KGS5_PHYPA</name>
<dbReference type="EMBL" id="ABEU02000006">
    <property type="protein sequence ID" value="PNR52982.1"/>
    <property type="molecule type" value="Genomic_DNA"/>
</dbReference>
<dbReference type="AlphaFoldDB" id="A0A2K1KGS5"/>
<dbReference type="Gramene" id="Pp3c6_23090V3.1">
    <property type="protein sequence ID" value="Pp3c6_23090V3.1"/>
    <property type="gene ID" value="Pp3c6_23090"/>
</dbReference>
<dbReference type="OMA" id="EELGWYA"/>
<dbReference type="GeneID" id="112283192"/>
<gene>
    <name evidence="2" type="primary">LOC112283192</name>
    <name evidence="1" type="ORF">PHYPA_009357</name>
</gene>
<evidence type="ECO:0008006" key="4">
    <source>
        <dbReference type="Google" id="ProtNLM"/>
    </source>
</evidence>
<evidence type="ECO:0000313" key="2">
    <source>
        <dbReference type="EnsemblPlants" id="Pp3c6_23090V3.1"/>
    </source>
</evidence>
<dbReference type="EnsemblPlants" id="Pp3c6_23090V3.2">
    <property type="protein sequence ID" value="Pp3c6_23090V3.2"/>
    <property type="gene ID" value="Pp3c6_23090"/>
</dbReference>
<dbReference type="RefSeq" id="XP_024377386.1">
    <property type="nucleotide sequence ID" value="XM_024521618.2"/>
</dbReference>
<dbReference type="Gramene" id="Pp3c6_23090V3.2">
    <property type="protein sequence ID" value="Pp3c6_23090V3.2"/>
    <property type="gene ID" value="Pp3c6_23090"/>
</dbReference>
<protein>
    <recommendedName>
        <fullName evidence="4">Thylakoid lumenal 17.9 kDa protein, chloroplastic</fullName>
    </recommendedName>
</protein>
<dbReference type="PANTHER" id="PTHR36783:SF2">
    <property type="entry name" value="THYLAKOID LUMENAL 17.9 KDA PROTEIN, CHLOROPLASTIC"/>
    <property type="match status" value="1"/>
</dbReference>
<dbReference type="InterPro" id="IPR037734">
    <property type="entry name" value="Thylakoid_lumenal_17.9"/>
</dbReference>
<dbReference type="Proteomes" id="UP000006727">
    <property type="component" value="Chromosome 6"/>
</dbReference>
<reference evidence="1 3" key="1">
    <citation type="journal article" date="2008" name="Science">
        <title>The Physcomitrella genome reveals evolutionary insights into the conquest of land by plants.</title>
        <authorList>
            <person name="Rensing S."/>
            <person name="Lang D."/>
            <person name="Zimmer A."/>
            <person name="Terry A."/>
            <person name="Salamov A."/>
            <person name="Shapiro H."/>
            <person name="Nishiyama T."/>
            <person name="Perroud P.-F."/>
            <person name="Lindquist E."/>
            <person name="Kamisugi Y."/>
            <person name="Tanahashi T."/>
            <person name="Sakakibara K."/>
            <person name="Fujita T."/>
            <person name="Oishi K."/>
            <person name="Shin-I T."/>
            <person name="Kuroki Y."/>
            <person name="Toyoda A."/>
            <person name="Suzuki Y."/>
            <person name="Hashimoto A."/>
            <person name="Yamaguchi K."/>
            <person name="Sugano A."/>
            <person name="Kohara Y."/>
            <person name="Fujiyama A."/>
            <person name="Anterola A."/>
            <person name="Aoki S."/>
            <person name="Ashton N."/>
            <person name="Barbazuk W.B."/>
            <person name="Barker E."/>
            <person name="Bennetzen J."/>
            <person name="Bezanilla M."/>
            <person name="Blankenship R."/>
            <person name="Cho S.H."/>
            <person name="Dutcher S."/>
            <person name="Estelle M."/>
            <person name="Fawcett J.A."/>
            <person name="Gundlach H."/>
            <person name="Hanada K."/>
            <person name="Heyl A."/>
            <person name="Hicks K.A."/>
            <person name="Hugh J."/>
            <person name="Lohr M."/>
            <person name="Mayer K."/>
            <person name="Melkozernov A."/>
            <person name="Murata T."/>
            <person name="Nelson D."/>
            <person name="Pils B."/>
            <person name="Prigge M."/>
            <person name="Reiss B."/>
            <person name="Renner T."/>
            <person name="Rombauts S."/>
            <person name="Rushton P."/>
            <person name="Sanderfoot A."/>
            <person name="Schween G."/>
            <person name="Shiu S.-H."/>
            <person name="Stueber K."/>
            <person name="Theodoulou F.L."/>
            <person name="Tu H."/>
            <person name="Van de Peer Y."/>
            <person name="Verrier P.J."/>
            <person name="Waters E."/>
            <person name="Wood A."/>
            <person name="Yang L."/>
            <person name="Cove D."/>
            <person name="Cuming A."/>
            <person name="Hasebe M."/>
            <person name="Lucas S."/>
            <person name="Mishler D.B."/>
            <person name="Reski R."/>
            <person name="Grigoriev I."/>
            <person name="Quatrano R.S."/>
            <person name="Boore J.L."/>
        </authorList>
    </citation>
    <scope>NUCLEOTIDE SEQUENCE [LARGE SCALE GENOMIC DNA]</scope>
    <source>
        <strain evidence="2 3">cv. Gransden 2004</strain>
    </source>
</reference>
<sequence>MIPLCCSCRPQSHLFQVFAKPATTSPRISHPICRNDSRSSATKGSSNAVADRVELGRTGATIIRNAVCTVMSAATLMWNLPEMAVAATPYSQSQTQTGRLQIGLLNGRIRACPLDINPNCVSTSSSNQAYAFPWEIPPSDSATATKKIENAILGTQKNAQIVKVENISDGKRSGKYLVAEVDGFLGRDTLEFLVRDDIVTYRSMANQVRYVYPFTTPLGDFDGQQKHIKTLGDELGWLLPDFDTIR</sequence>
<reference evidence="2" key="3">
    <citation type="submission" date="2020-12" db="UniProtKB">
        <authorList>
            <consortium name="EnsemblPlants"/>
        </authorList>
    </citation>
    <scope>IDENTIFICATION</scope>
</reference>
<organism evidence="1">
    <name type="scientific">Physcomitrium patens</name>
    <name type="common">Spreading-leaved earth moss</name>
    <name type="synonym">Physcomitrella patens</name>
    <dbReference type="NCBI Taxonomy" id="3218"/>
    <lineage>
        <taxon>Eukaryota</taxon>
        <taxon>Viridiplantae</taxon>
        <taxon>Streptophyta</taxon>
        <taxon>Embryophyta</taxon>
        <taxon>Bryophyta</taxon>
        <taxon>Bryophytina</taxon>
        <taxon>Bryopsida</taxon>
        <taxon>Funariidae</taxon>
        <taxon>Funariales</taxon>
        <taxon>Funariaceae</taxon>
        <taxon>Physcomitrium</taxon>
    </lineage>
</organism>
<proteinExistence type="predicted"/>
<dbReference type="PANTHER" id="PTHR36783">
    <property type="entry name" value="THYLAKOID LUMENAL 17.9 KDA PROTEIN, CHLOROPLASTIC"/>
    <property type="match status" value="1"/>
</dbReference>